<dbReference type="PANTHER" id="PTHR35789:SF1">
    <property type="entry name" value="SPORE GERMINATION PROTEIN B3"/>
    <property type="match status" value="1"/>
</dbReference>
<dbReference type="InterPro" id="IPR046953">
    <property type="entry name" value="Spore_GerAC-like_C"/>
</dbReference>
<comment type="caution">
    <text evidence="11">The sequence shown here is derived from an EMBL/GenBank/DDBJ whole genome shotgun (WGS) entry which is preliminary data.</text>
</comment>
<sequence>MAGRLKVLLFVLTALALMVKGGTDRVLLEDVSLALIVGIDLDQNGKLVFSASSPVFSSEAKQKEEEYTSPSSTLRQSRDKDDKTFVAITSGGKVQEMIIGKKVMQHEHWSMLMEPFLRDPKNSIRGRIIMVDGPVSDMIHMHPEDKPRLPLYLTKLIDTAHRRNLTVKTTLEDLRRDNYEKGKTVSVTEMKRQGERVIVTGTALLDEAGKYQMSIDDNETKLLLMLQRRSKGESSFTFHALDQPDGGVFPTDAYSFSANKISVKTKTGYRDGKFKFDVKVKLRVTLIERMFPLDIRKHADKLERDINRQLEQRFERLIHDFQSRQIDPVGFGLYARAYEYRHWRTVQDHWGKAMSEADVNVKVDSTIIAMGVSK</sequence>
<name>A0ABW0HSV9_9BACL</name>
<keyword evidence="3" id="KW-0309">Germination</keyword>
<comment type="similarity">
    <text evidence="2">Belongs to the GerABKC lipoprotein family.</text>
</comment>
<proteinExistence type="inferred from homology"/>
<evidence type="ECO:0000256" key="4">
    <source>
        <dbReference type="ARBA" id="ARBA00022729"/>
    </source>
</evidence>
<keyword evidence="7" id="KW-0449">Lipoprotein</keyword>
<evidence type="ECO:0000313" key="11">
    <source>
        <dbReference type="EMBL" id="MFC5404079.1"/>
    </source>
</evidence>
<dbReference type="Gene3D" id="3.30.300.210">
    <property type="entry name" value="Nutrient germinant receptor protein C, domain 3"/>
    <property type="match status" value="1"/>
</dbReference>
<evidence type="ECO:0000259" key="9">
    <source>
        <dbReference type="Pfam" id="PF05504"/>
    </source>
</evidence>
<comment type="subcellular location">
    <subcellularLocation>
        <location evidence="1">Membrane</location>
        <topology evidence="1">Lipid-anchor</topology>
    </subcellularLocation>
</comment>
<keyword evidence="12" id="KW-1185">Reference proteome</keyword>
<protein>
    <submittedName>
        <fullName evidence="11">Ger(X)C family spore germination protein</fullName>
    </submittedName>
</protein>
<dbReference type="EMBL" id="JBHSMI010000025">
    <property type="protein sequence ID" value="MFC5404079.1"/>
    <property type="molecule type" value="Genomic_DNA"/>
</dbReference>
<dbReference type="PANTHER" id="PTHR35789">
    <property type="entry name" value="SPORE GERMINATION PROTEIN B3"/>
    <property type="match status" value="1"/>
</dbReference>
<accession>A0ABW0HSV9</accession>
<evidence type="ECO:0000256" key="1">
    <source>
        <dbReference type="ARBA" id="ARBA00004635"/>
    </source>
</evidence>
<evidence type="ECO:0000256" key="6">
    <source>
        <dbReference type="ARBA" id="ARBA00023139"/>
    </source>
</evidence>
<evidence type="ECO:0000256" key="3">
    <source>
        <dbReference type="ARBA" id="ARBA00022544"/>
    </source>
</evidence>
<dbReference type="InterPro" id="IPR057336">
    <property type="entry name" value="GerAC_N"/>
</dbReference>
<feature type="domain" description="Spore germination protein N-terminal" evidence="10">
    <location>
        <begin position="24"/>
        <end position="188"/>
    </location>
</feature>
<feature type="region of interest" description="Disordered" evidence="8">
    <location>
        <begin position="60"/>
        <end position="80"/>
    </location>
</feature>
<keyword evidence="5" id="KW-0472">Membrane</keyword>
<dbReference type="Pfam" id="PF25198">
    <property type="entry name" value="Spore_GerAC_N"/>
    <property type="match status" value="1"/>
</dbReference>
<evidence type="ECO:0000256" key="5">
    <source>
        <dbReference type="ARBA" id="ARBA00023136"/>
    </source>
</evidence>
<reference evidence="12" key="1">
    <citation type="journal article" date="2019" name="Int. J. Syst. Evol. Microbiol.">
        <title>The Global Catalogue of Microorganisms (GCM) 10K type strain sequencing project: providing services to taxonomists for standard genome sequencing and annotation.</title>
        <authorList>
            <consortium name="The Broad Institute Genomics Platform"/>
            <consortium name="The Broad Institute Genome Sequencing Center for Infectious Disease"/>
            <person name="Wu L."/>
            <person name="Ma J."/>
        </authorList>
    </citation>
    <scope>NUCLEOTIDE SEQUENCE [LARGE SCALE GENOMIC DNA]</scope>
    <source>
        <strain evidence="12">CGMCC 1.18575</strain>
    </source>
</reference>
<keyword evidence="4" id="KW-0732">Signal</keyword>
<feature type="domain" description="Spore germination GerAC-like C-terminal" evidence="9">
    <location>
        <begin position="200"/>
        <end position="371"/>
    </location>
</feature>
<evidence type="ECO:0000256" key="7">
    <source>
        <dbReference type="ARBA" id="ARBA00023288"/>
    </source>
</evidence>
<dbReference type="InterPro" id="IPR038501">
    <property type="entry name" value="Spore_GerAC_C_sf"/>
</dbReference>
<evidence type="ECO:0000256" key="8">
    <source>
        <dbReference type="SAM" id="MobiDB-lite"/>
    </source>
</evidence>
<evidence type="ECO:0000313" key="12">
    <source>
        <dbReference type="Proteomes" id="UP001596113"/>
    </source>
</evidence>
<evidence type="ECO:0000259" key="10">
    <source>
        <dbReference type="Pfam" id="PF25198"/>
    </source>
</evidence>
<evidence type="ECO:0000256" key="2">
    <source>
        <dbReference type="ARBA" id="ARBA00007886"/>
    </source>
</evidence>
<dbReference type="Pfam" id="PF05504">
    <property type="entry name" value="Spore_GerAC"/>
    <property type="match status" value="1"/>
</dbReference>
<keyword evidence="6" id="KW-0564">Palmitate</keyword>
<organism evidence="11 12">
    <name type="scientific">Cohnella soli</name>
    <dbReference type="NCBI Taxonomy" id="425005"/>
    <lineage>
        <taxon>Bacteria</taxon>
        <taxon>Bacillati</taxon>
        <taxon>Bacillota</taxon>
        <taxon>Bacilli</taxon>
        <taxon>Bacillales</taxon>
        <taxon>Paenibacillaceae</taxon>
        <taxon>Cohnella</taxon>
    </lineage>
</organism>
<dbReference type="RefSeq" id="WP_378134035.1">
    <property type="nucleotide sequence ID" value="NZ_JBHSMI010000025.1"/>
</dbReference>
<dbReference type="NCBIfam" id="TIGR02887">
    <property type="entry name" value="spore_ger_x_C"/>
    <property type="match status" value="1"/>
</dbReference>
<gene>
    <name evidence="11" type="ORF">ACFPOF_15150</name>
</gene>
<dbReference type="InterPro" id="IPR008844">
    <property type="entry name" value="Spore_GerAC-like"/>
</dbReference>
<dbReference type="Proteomes" id="UP001596113">
    <property type="component" value="Unassembled WGS sequence"/>
</dbReference>